<organism evidence="5 6">
    <name type="scientific">Arachis hypogaea</name>
    <name type="common">Peanut</name>
    <dbReference type="NCBI Taxonomy" id="3818"/>
    <lineage>
        <taxon>Eukaryota</taxon>
        <taxon>Viridiplantae</taxon>
        <taxon>Streptophyta</taxon>
        <taxon>Embryophyta</taxon>
        <taxon>Tracheophyta</taxon>
        <taxon>Spermatophyta</taxon>
        <taxon>Magnoliopsida</taxon>
        <taxon>eudicotyledons</taxon>
        <taxon>Gunneridae</taxon>
        <taxon>Pentapetalae</taxon>
        <taxon>rosids</taxon>
        <taxon>fabids</taxon>
        <taxon>Fabales</taxon>
        <taxon>Fabaceae</taxon>
        <taxon>Papilionoideae</taxon>
        <taxon>50 kb inversion clade</taxon>
        <taxon>dalbergioids sensu lato</taxon>
        <taxon>Dalbergieae</taxon>
        <taxon>Pterocarpus clade</taxon>
        <taxon>Arachis</taxon>
    </lineage>
</organism>
<gene>
    <name evidence="5" type="ORF">Ahy_Scaffold1g106659</name>
</gene>
<dbReference type="GO" id="GO:0008270">
    <property type="term" value="F:zinc ion binding"/>
    <property type="evidence" value="ECO:0007669"/>
    <property type="project" value="UniProtKB-KW"/>
</dbReference>
<keyword evidence="2" id="KW-0863">Zinc-finger</keyword>
<feature type="compositionally biased region" description="Polar residues" evidence="3">
    <location>
        <begin position="289"/>
        <end position="298"/>
    </location>
</feature>
<dbReference type="PANTHER" id="PTHR33400:SF9">
    <property type="entry name" value="C3H1-TYPE DOMAIN-CONTAINING PROTEIN"/>
    <property type="match status" value="1"/>
</dbReference>
<dbReference type="OrthoDB" id="1928519at2759"/>
<dbReference type="GO" id="GO:0003677">
    <property type="term" value="F:DNA binding"/>
    <property type="evidence" value="ECO:0007669"/>
    <property type="project" value="UniProtKB-KW"/>
</dbReference>
<dbReference type="InterPro" id="IPR000571">
    <property type="entry name" value="Znf_CCCH"/>
</dbReference>
<evidence type="ECO:0000256" key="1">
    <source>
        <dbReference type="ARBA" id="ARBA00023125"/>
    </source>
</evidence>
<evidence type="ECO:0000313" key="6">
    <source>
        <dbReference type="Proteomes" id="UP000289738"/>
    </source>
</evidence>
<name>A0A444WR30_ARAHY</name>
<dbReference type="PROSITE" id="PS50103">
    <property type="entry name" value="ZF_C3H1"/>
    <property type="match status" value="1"/>
</dbReference>
<keyword evidence="1" id="KW-0238">DNA-binding</keyword>
<keyword evidence="6" id="KW-1185">Reference proteome</keyword>
<evidence type="ECO:0000256" key="3">
    <source>
        <dbReference type="SAM" id="MobiDB-lite"/>
    </source>
</evidence>
<feature type="region of interest" description="Disordered" evidence="3">
    <location>
        <begin position="281"/>
        <end position="303"/>
    </location>
</feature>
<keyword evidence="2" id="KW-0479">Metal-binding</keyword>
<accession>A0A444WR30</accession>
<feature type="region of interest" description="Disordered" evidence="3">
    <location>
        <begin position="327"/>
        <end position="397"/>
    </location>
</feature>
<evidence type="ECO:0000313" key="5">
    <source>
        <dbReference type="EMBL" id="RYQ79886.1"/>
    </source>
</evidence>
<proteinExistence type="predicted"/>
<protein>
    <recommendedName>
        <fullName evidence="4">C3H1-type domain-containing protein</fullName>
    </recommendedName>
</protein>
<feature type="compositionally biased region" description="Pro residues" evidence="3">
    <location>
        <begin position="346"/>
        <end position="360"/>
    </location>
</feature>
<dbReference type="Gramene" id="arahy.Tifrunner.gnm2.ann2.Ah05g104800.1">
    <property type="protein sequence ID" value="arahy.Tifrunner.gnm2.ann2.Ah05g104800.1-CDS"/>
    <property type="gene ID" value="arahy.Tifrunner.gnm2.ann2.Ah05g104800"/>
</dbReference>
<keyword evidence="2" id="KW-0862">Zinc</keyword>
<evidence type="ECO:0000256" key="2">
    <source>
        <dbReference type="PROSITE-ProRule" id="PRU00723"/>
    </source>
</evidence>
<dbReference type="EMBL" id="SDMP01000021">
    <property type="protein sequence ID" value="RYQ79886.1"/>
    <property type="molecule type" value="Genomic_DNA"/>
</dbReference>
<comment type="caution">
    <text evidence="5">The sequence shown here is derived from an EMBL/GenBank/DDBJ whole genome shotgun (WGS) entry which is preliminary data.</text>
</comment>
<dbReference type="AlphaFoldDB" id="A0A444WR30"/>
<dbReference type="Proteomes" id="UP000289738">
    <property type="component" value="Unassembled WGS sequence"/>
</dbReference>
<dbReference type="PANTHER" id="PTHR33400">
    <property type="entry name" value="ZINC FINGER CCCH DOMAIN-CONTAINING PROTEIN 6-RELATED"/>
    <property type="match status" value="1"/>
</dbReference>
<evidence type="ECO:0000259" key="4">
    <source>
        <dbReference type="PROSITE" id="PS50103"/>
    </source>
</evidence>
<reference evidence="5 6" key="1">
    <citation type="submission" date="2019-01" db="EMBL/GenBank/DDBJ databases">
        <title>Sequencing of cultivated peanut Arachis hypogaea provides insights into genome evolution and oil improvement.</title>
        <authorList>
            <person name="Chen X."/>
        </authorList>
    </citation>
    <scope>NUCLEOTIDE SEQUENCE [LARGE SCALE GENOMIC DNA]</scope>
    <source>
        <strain evidence="6">cv. Fuhuasheng</strain>
        <tissue evidence="5">Leaves</tissue>
    </source>
</reference>
<dbReference type="STRING" id="3818.A0A444WR30"/>
<sequence length="557" mass="59895">MKRARKSKSNRVSWAPASNLCQIKLFLSDDCPSKVGLKSQDHLQAKTSSMLPSSTNEHMDLPPGFEDNHFLNQPKVELSRISPIKWERPPLFAFRHDWRVAAGEESKEKMDQKLREMKVLEAVYPRISAIPPSPSVSHDVDKEGYDDNHTPLIPIIPIEEEDSMDINPEVSDAKLADTPTKLLSQNLQQYIAAATPINSQCNTSAAVPLSAGGNSMLAISPGSEPDLAAASALVAAAILKSNEQGNPIDMDLLVKIFNDPIMIEKLVNQRGTATATITTSSTTGLKSAASGTTPTSTVGLVPSSAPKQATSLASMLIPTLNKPAIPPVPLSSPSSGNLATSSITLPPQPTTQSPSPPPPSTSTFNKHRSVNNNVHHVTNGALPSLEPQPPPQDTTLLSGIKRTSSLPCVNSSSELSTVSLNSTAVNLHAGANQVRSTAATVAYQTSSTGSSFAVKDANYYKNLIRQHGADKQDGQESLIGIRHNNFQDFKMVHNLKQREVIFKNQKPCIYFNSSRGCRNGANCPYQHDISAQWGAGNDLVAQNAKRMKLGTEVNGRI</sequence>
<feature type="domain" description="C3H1-type" evidence="4">
    <location>
        <begin position="502"/>
        <end position="530"/>
    </location>
</feature>
<feature type="zinc finger region" description="C3H1-type" evidence="2">
    <location>
        <begin position="502"/>
        <end position="530"/>
    </location>
</feature>